<dbReference type="PROSITE" id="PS00397">
    <property type="entry name" value="RECOMBINASES_1"/>
    <property type="match status" value="1"/>
</dbReference>
<name>A0A662DGL0_UNCAE</name>
<keyword evidence="3" id="KW-0233">DNA recombination</keyword>
<proteinExistence type="predicted"/>
<dbReference type="GO" id="GO:0000150">
    <property type="term" value="F:DNA strand exchange activity"/>
    <property type="evidence" value="ECO:0007669"/>
    <property type="project" value="InterPro"/>
</dbReference>
<dbReference type="Pfam" id="PF07508">
    <property type="entry name" value="Recombinase"/>
    <property type="match status" value="1"/>
</dbReference>
<dbReference type="SMART" id="SM00857">
    <property type="entry name" value="Resolvase"/>
    <property type="match status" value="1"/>
</dbReference>
<dbReference type="InterPro" id="IPR038109">
    <property type="entry name" value="DNA_bind_recomb_sf"/>
</dbReference>
<evidence type="ECO:0000313" key="9">
    <source>
        <dbReference type="Proteomes" id="UP000280417"/>
    </source>
</evidence>
<dbReference type="CDD" id="cd00338">
    <property type="entry name" value="Ser_Recombinase"/>
    <property type="match status" value="1"/>
</dbReference>
<dbReference type="AlphaFoldDB" id="A0A662DGL0"/>
<protein>
    <submittedName>
        <fullName evidence="8">Uncharacterized protein</fullName>
    </submittedName>
</protein>
<sequence>MRAIGYVRVSTEEQAKEGISIENQIERIKSYCNYKGFELIEIIRDEGISGGKNRERGGFVSLLDRIEQNGFDAIVLYSLERISRDMLTLLCLEKYLNAYNIELHTVEGEINTSTPDGFMSFAMRAFLGEMERRQIKYRTKKALEYKKQKGEVVGQIPYGYKREGDSLIPEEKEQEVIRIVNRLYGQGKGISAIAKRLTQLGYRTRQGKNFRAEQVKRIVREYEPVYSHNGSKKAKQIKEFILSIA</sequence>
<evidence type="ECO:0000256" key="2">
    <source>
        <dbReference type="ARBA" id="ARBA00023125"/>
    </source>
</evidence>
<feature type="active site" description="O-(5'-phospho-DNA)-serine intermediate" evidence="4 5">
    <location>
        <position position="10"/>
    </location>
</feature>
<gene>
    <name evidence="8" type="ORF">DRJ04_04375</name>
</gene>
<evidence type="ECO:0000259" key="7">
    <source>
        <dbReference type="PROSITE" id="PS51737"/>
    </source>
</evidence>
<dbReference type="InterPro" id="IPR050639">
    <property type="entry name" value="SSR_resolvase"/>
</dbReference>
<comment type="caution">
    <text evidence="8">The sequence shown here is derived from an EMBL/GenBank/DDBJ whole genome shotgun (WGS) entry which is preliminary data.</text>
</comment>
<dbReference type="SUPFAM" id="SSF53041">
    <property type="entry name" value="Resolvase-like"/>
    <property type="match status" value="1"/>
</dbReference>
<dbReference type="InterPro" id="IPR006119">
    <property type="entry name" value="Resolv_N"/>
</dbReference>
<dbReference type="Gene3D" id="3.90.1750.20">
    <property type="entry name" value="Putative Large Serine Recombinase, Chain B, Domain 2"/>
    <property type="match status" value="1"/>
</dbReference>
<dbReference type="PROSITE" id="PS51736">
    <property type="entry name" value="RECOMBINASES_3"/>
    <property type="match status" value="1"/>
</dbReference>
<evidence type="ECO:0000256" key="4">
    <source>
        <dbReference type="PIRSR" id="PIRSR606118-50"/>
    </source>
</evidence>
<reference evidence="8 9" key="1">
    <citation type="submission" date="2018-06" db="EMBL/GenBank/DDBJ databases">
        <title>Extensive metabolic versatility and redundancy in microbially diverse, dynamic hydrothermal sediments.</title>
        <authorList>
            <person name="Dombrowski N."/>
            <person name="Teske A."/>
            <person name="Baker B.J."/>
        </authorList>
    </citation>
    <scope>NUCLEOTIDE SEQUENCE [LARGE SCALE GENOMIC DNA]</scope>
    <source>
        <strain evidence="8">B3_G15</strain>
    </source>
</reference>
<dbReference type="Pfam" id="PF00239">
    <property type="entry name" value="Resolvase"/>
    <property type="match status" value="1"/>
</dbReference>
<dbReference type="GO" id="GO:0015074">
    <property type="term" value="P:DNA integration"/>
    <property type="evidence" value="ECO:0007669"/>
    <property type="project" value="UniProtKB-KW"/>
</dbReference>
<evidence type="ECO:0000256" key="1">
    <source>
        <dbReference type="ARBA" id="ARBA00022908"/>
    </source>
</evidence>
<dbReference type="PROSITE" id="PS51737">
    <property type="entry name" value="RECOMBINASE_DNA_BIND"/>
    <property type="match status" value="1"/>
</dbReference>
<dbReference type="PANTHER" id="PTHR30461:SF23">
    <property type="entry name" value="DNA RECOMBINASE-RELATED"/>
    <property type="match status" value="1"/>
</dbReference>
<evidence type="ECO:0000313" key="8">
    <source>
        <dbReference type="EMBL" id="RLE13421.1"/>
    </source>
</evidence>
<evidence type="ECO:0000259" key="6">
    <source>
        <dbReference type="PROSITE" id="PS51736"/>
    </source>
</evidence>
<keyword evidence="1" id="KW-0229">DNA integration</keyword>
<dbReference type="EMBL" id="QMQA01000097">
    <property type="protein sequence ID" value="RLE13421.1"/>
    <property type="molecule type" value="Genomic_DNA"/>
</dbReference>
<feature type="domain" description="Recombinase" evidence="7">
    <location>
        <begin position="157"/>
        <end position="245"/>
    </location>
</feature>
<dbReference type="Proteomes" id="UP000280417">
    <property type="component" value="Unassembled WGS sequence"/>
</dbReference>
<evidence type="ECO:0000256" key="3">
    <source>
        <dbReference type="ARBA" id="ARBA00023172"/>
    </source>
</evidence>
<dbReference type="InterPro" id="IPR036162">
    <property type="entry name" value="Resolvase-like_N_sf"/>
</dbReference>
<dbReference type="InterPro" id="IPR011109">
    <property type="entry name" value="DNA_bind_recombinase_dom"/>
</dbReference>
<accession>A0A662DGL0</accession>
<dbReference type="PANTHER" id="PTHR30461">
    <property type="entry name" value="DNA-INVERTASE FROM LAMBDOID PROPHAGE"/>
    <property type="match status" value="1"/>
</dbReference>
<dbReference type="GO" id="GO:0003677">
    <property type="term" value="F:DNA binding"/>
    <property type="evidence" value="ECO:0007669"/>
    <property type="project" value="UniProtKB-KW"/>
</dbReference>
<keyword evidence="2" id="KW-0238">DNA-binding</keyword>
<evidence type="ECO:0000256" key="5">
    <source>
        <dbReference type="PROSITE-ProRule" id="PRU10137"/>
    </source>
</evidence>
<organism evidence="8 9">
    <name type="scientific">Aerophobetes bacterium</name>
    <dbReference type="NCBI Taxonomy" id="2030807"/>
    <lineage>
        <taxon>Bacteria</taxon>
        <taxon>Candidatus Aerophobota</taxon>
    </lineage>
</organism>
<dbReference type="InterPro" id="IPR006118">
    <property type="entry name" value="Recombinase_CS"/>
</dbReference>
<feature type="domain" description="Resolvase/invertase-type recombinase catalytic" evidence="6">
    <location>
        <begin position="2"/>
        <end position="150"/>
    </location>
</feature>
<dbReference type="Gene3D" id="3.40.50.1390">
    <property type="entry name" value="Resolvase, N-terminal catalytic domain"/>
    <property type="match status" value="1"/>
</dbReference>